<accession>A0AA35SQ76</accession>
<dbReference type="EMBL" id="CASHTH010002633">
    <property type="protein sequence ID" value="CAI8032926.1"/>
    <property type="molecule type" value="Genomic_DNA"/>
</dbReference>
<evidence type="ECO:0000259" key="11">
    <source>
        <dbReference type="PROSITE" id="PS50192"/>
    </source>
</evidence>
<dbReference type="SMART" id="SM00397">
    <property type="entry name" value="t_SNARE"/>
    <property type="match status" value="1"/>
</dbReference>
<evidence type="ECO:0000256" key="1">
    <source>
        <dbReference type="ARBA" id="ARBA00004409"/>
    </source>
</evidence>
<evidence type="ECO:0000256" key="9">
    <source>
        <dbReference type="ARBA" id="ARBA00023136"/>
    </source>
</evidence>
<comment type="subcellular location">
    <subcellularLocation>
        <location evidence="1">Golgi apparatus membrane</location>
        <topology evidence="1">Single-pass type IV membrane protein</topology>
    </subcellularLocation>
</comment>
<dbReference type="GO" id="GO:0031201">
    <property type="term" value="C:SNARE complex"/>
    <property type="evidence" value="ECO:0007669"/>
    <property type="project" value="TreeGrafter"/>
</dbReference>
<dbReference type="InterPro" id="IPR010989">
    <property type="entry name" value="SNARE"/>
</dbReference>
<evidence type="ECO:0000256" key="2">
    <source>
        <dbReference type="ARBA" id="ARBA00009063"/>
    </source>
</evidence>
<keyword evidence="8" id="KW-0175">Coiled coil</keyword>
<dbReference type="PANTHER" id="PTHR19957">
    <property type="entry name" value="SYNTAXIN"/>
    <property type="match status" value="1"/>
</dbReference>
<proteinExistence type="inferred from homology"/>
<keyword evidence="9 10" id="KW-0472">Membrane</keyword>
<dbReference type="GO" id="GO:0048278">
    <property type="term" value="P:vesicle docking"/>
    <property type="evidence" value="ECO:0007669"/>
    <property type="project" value="TreeGrafter"/>
</dbReference>
<evidence type="ECO:0000256" key="6">
    <source>
        <dbReference type="ARBA" id="ARBA00022989"/>
    </source>
</evidence>
<evidence type="ECO:0000256" key="4">
    <source>
        <dbReference type="ARBA" id="ARBA00022692"/>
    </source>
</evidence>
<feature type="transmembrane region" description="Helical" evidence="10">
    <location>
        <begin position="348"/>
        <end position="368"/>
    </location>
</feature>
<keyword evidence="3" id="KW-0813">Transport</keyword>
<evidence type="ECO:0000256" key="5">
    <source>
        <dbReference type="ARBA" id="ARBA00022927"/>
    </source>
</evidence>
<dbReference type="Pfam" id="PF05739">
    <property type="entry name" value="SNARE"/>
    <property type="match status" value="1"/>
</dbReference>
<evidence type="ECO:0000256" key="3">
    <source>
        <dbReference type="ARBA" id="ARBA00022448"/>
    </source>
</evidence>
<evidence type="ECO:0000313" key="13">
    <source>
        <dbReference type="Proteomes" id="UP001174909"/>
    </source>
</evidence>
<name>A0AA35SQ76_GEOBA</name>
<protein>
    <submittedName>
        <fullName evidence="12">Syntaxin-16</fullName>
    </submittedName>
</protein>
<evidence type="ECO:0000256" key="7">
    <source>
        <dbReference type="ARBA" id="ARBA00023034"/>
    </source>
</evidence>
<dbReference type="GO" id="GO:0000149">
    <property type="term" value="F:SNARE binding"/>
    <property type="evidence" value="ECO:0007669"/>
    <property type="project" value="TreeGrafter"/>
</dbReference>
<keyword evidence="13" id="KW-1185">Reference proteome</keyword>
<dbReference type="GO" id="GO:0006886">
    <property type="term" value="P:intracellular protein transport"/>
    <property type="evidence" value="ECO:0007669"/>
    <property type="project" value="TreeGrafter"/>
</dbReference>
<evidence type="ECO:0000256" key="10">
    <source>
        <dbReference type="SAM" id="Phobius"/>
    </source>
</evidence>
<gene>
    <name evidence="12" type="ORF">GBAR_LOCUS18580</name>
</gene>
<dbReference type="AlphaFoldDB" id="A0AA35SQ76"/>
<dbReference type="InterPro" id="IPR000727">
    <property type="entry name" value="T_SNARE_dom"/>
</dbReference>
<evidence type="ECO:0000256" key="8">
    <source>
        <dbReference type="ARBA" id="ARBA00023054"/>
    </source>
</evidence>
<dbReference type="GO" id="GO:0000139">
    <property type="term" value="C:Golgi membrane"/>
    <property type="evidence" value="ECO:0007669"/>
    <property type="project" value="UniProtKB-SubCell"/>
</dbReference>
<dbReference type="CDD" id="cd15845">
    <property type="entry name" value="SNARE_syntaxin16"/>
    <property type="match status" value="1"/>
</dbReference>
<keyword evidence="6 10" id="KW-1133">Transmembrane helix</keyword>
<dbReference type="SUPFAM" id="SSF47661">
    <property type="entry name" value="t-snare proteins"/>
    <property type="match status" value="1"/>
</dbReference>
<keyword evidence="5" id="KW-0653">Protein transport</keyword>
<comment type="similarity">
    <text evidence="2">Belongs to the syntaxin family.</text>
</comment>
<comment type="caution">
    <text evidence="12">The sequence shown here is derived from an EMBL/GenBank/DDBJ whole genome shotgun (WGS) entry which is preliminary data.</text>
</comment>
<reference evidence="12" key="1">
    <citation type="submission" date="2023-03" db="EMBL/GenBank/DDBJ databases">
        <authorList>
            <person name="Steffen K."/>
            <person name="Cardenas P."/>
        </authorList>
    </citation>
    <scope>NUCLEOTIDE SEQUENCE</scope>
</reference>
<feature type="domain" description="T-SNARE coiled-coil homology" evidence="11">
    <location>
        <begin position="276"/>
        <end position="338"/>
    </location>
</feature>
<keyword evidence="7" id="KW-0333">Golgi apparatus</keyword>
<dbReference type="Gene3D" id="1.20.58.70">
    <property type="match status" value="1"/>
</dbReference>
<dbReference type="PANTHER" id="PTHR19957:SF83">
    <property type="entry name" value="SYNTAXIN-16"/>
    <property type="match status" value="1"/>
</dbReference>
<dbReference type="InterPro" id="IPR045242">
    <property type="entry name" value="Syntaxin"/>
</dbReference>
<organism evidence="12 13">
    <name type="scientific">Geodia barretti</name>
    <name type="common">Barrett's horny sponge</name>
    <dbReference type="NCBI Taxonomy" id="519541"/>
    <lineage>
        <taxon>Eukaryota</taxon>
        <taxon>Metazoa</taxon>
        <taxon>Porifera</taxon>
        <taxon>Demospongiae</taxon>
        <taxon>Heteroscleromorpha</taxon>
        <taxon>Tetractinellida</taxon>
        <taxon>Astrophorina</taxon>
        <taxon>Geodiidae</taxon>
        <taxon>Geodia</taxon>
    </lineage>
</organism>
<dbReference type="PROSITE" id="PS50192">
    <property type="entry name" value="T_SNARE"/>
    <property type="match status" value="1"/>
</dbReference>
<dbReference type="Proteomes" id="UP001174909">
    <property type="component" value="Unassembled WGS sequence"/>
</dbReference>
<keyword evidence="4 10" id="KW-0812">Transmembrane</keyword>
<dbReference type="GO" id="GO:0005484">
    <property type="term" value="F:SNAP receptor activity"/>
    <property type="evidence" value="ECO:0007669"/>
    <property type="project" value="TreeGrafter"/>
</dbReference>
<sequence length="378" mass="42799">MEMSNKTRMRIPVTNNDVTSVLNKASEFVLTCENFSSSMAVAVPPFGMAGFTQQIGVIRSLTDDFLRARAATSRLRDHPEASDSEDVRWRSGSDTVALVPSSDREDPSQVALVVAPEWTHYLDEVQYEVTHIKKRMQELCVLQKKHCDRPGVFDDAVEEEQEVEILTQEISQMFTRAKKGLQGISNQARNGSEQEKRVAKNVTSSLALSLQDLSVNFRKSQSTYLKRMKRREERVISGEVKPTAPPPFLVEEEEEPEVLYDKGFTDHQLSMVESTTVIIEEREKEIKSIVQSISEINEMYRDLATLIVDQGTILDRIDYNLEQVSHKVAKGVEQLEKAEKHQKRSIKIIVILVLIVIIILLAIALVLYKSLTSGKGFF</sequence>
<dbReference type="GO" id="GO:0006906">
    <property type="term" value="P:vesicle fusion"/>
    <property type="evidence" value="ECO:0007669"/>
    <property type="project" value="TreeGrafter"/>
</dbReference>
<evidence type="ECO:0000313" key="12">
    <source>
        <dbReference type="EMBL" id="CAI8032926.1"/>
    </source>
</evidence>